<keyword evidence="1" id="KW-1133">Transmembrane helix</keyword>
<dbReference type="InterPro" id="IPR025058">
    <property type="entry name" value="DUF3995"/>
</dbReference>
<dbReference type="RefSeq" id="WP_184623993.1">
    <property type="nucleotide sequence ID" value="NZ_JACHCC010000003.1"/>
</dbReference>
<feature type="transmembrane region" description="Helical" evidence="1">
    <location>
        <begin position="7"/>
        <end position="25"/>
    </location>
</feature>
<gene>
    <name evidence="2" type="ORF">HDF25_001399</name>
</gene>
<keyword evidence="1" id="KW-0812">Transmembrane</keyword>
<evidence type="ECO:0008006" key="4">
    <source>
        <dbReference type="Google" id="ProtNLM"/>
    </source>
</evidence>
<feature type="transmembrane region" description="Helical" evidence="1">
    <location>
        <begin position="45"/>
        <end position="69"/>
    </location>
</feature>
<reference evidence="2 3" key="1">
    <citation type="submission" date="2020-08" db="EMBL/GenBank/DDBJ databases">
        <title>Genomic Encyclopedia of Type Strains, Phase IV (KMG-V): Genome sequencing to study the core and pangenomes of soil and plant-associated prokaryotes.</title>
        <authorList>
            <person name="Whitman W."/>
        </authorList>
    </citation>
    <scope>NUCLEOTIDE SEQUENCE [LARGE SCALE GENOMIC DNA]</scope>
    <source>
        <strain evidence="2 3">M2T3</strain>
    </source>
</reference>
<evidence type="ECO:0000313" key="3">
    <source>
        <dbReference type="Proteomes" id="UP000521017"/>
    </source>
</evidence>
<evidence type="ECO:0000256" key="1">
    <source>
        <dbReference type="SAM" id="Phobius"/>
    </source>
</evidence>
<organism evidence="2 3">
    <name type="scientific">Pedobacter cryoconitis</name>
    <dbReference type="NCBI Taxonomy" id="188932"/>
    <lineage>
        <taxon>Bacteria</taxon>
        <taxon>Pseudomonadati</taxon>
        <taxon>Bacteroidota</taxon>
        <taxon>Sphingobacteriia</taxon>
        <taxon>Sphingobacteriales</taxon>
        <taxon>Sphingobacteriaceae</taxon>
        <taxon>Pedobacter</taxon>
    </lineage>
</organism>
<feature type="transmembrane region" description="Helical" evidence="1">
    <location>
        <begin position="81"/>
        <end position="99"/>
    </location>
</feature>
<feature type="transmembrane region" description="Helical" evidence="1">
    <location>
        <begin position="122"/>
        <end position="141"/>
    </location>
</feature>
<dbReference type="AlphaFoldDB" id="A0A7X0J1E3"/>
<dbReference type="Proteomes" id="UP000521017">
    <property type="component" value="Unassembled WGS sequence"/>
</dbReference>
<dbReference type="Pfam" id="PF13160">
    <property type="entry name" value="DUF3995"/>
    <property type="match status" value="1"/>
</dbReference>
<sequence>MLIFLTLLNTVIFVFLSLMHIYWAFGGQMGKDAAVPTIDSGEKLFIPSSFGTLIVAAGLLVFALINLFAYVISAGFINIQYIRYGILGVGFVFLLRATGDFNYVGLMKKHKDTVFAKMDTRFYAPLCLSLFLSHLLIFITITS</sequence>
<accession>A0A7X0J1E3</accession>
<protein>
    <recommendedName>
        <fullName evidence="4">DUF3995 domain-containing protein</fullName>
    </recommendedName>
</protein>
<proteinExistence type="predicted"/>
<evidence type="ECO:0000313" key="2">
    <source>
        <dbReference type="EMBL" id="MBB6499258.1"/>
    </source>
</evidence>
<name>A0A7X0J1E3_9SPHI</name>
<keyword evidence="1" id="KW-0472">Membrane</keyword>
<dbReference type="EMBL" id="JACHCC010000003">
    <property type="protein sequence ID" value="MBB6499258.1"/>
    <property type="molecule type" value="Genomic_DNA"/>
</dbReference>
<comment type="caution">
    <text evidence="2">The sequence shown here is derived from an EMBL/GenBank/DDBJ whole genome shotgun (WGS) entry which is preliminary data.</text>
</comment>